<accession>A0A8S5TZP9</accession>
<proteinExistence type="predicted"/>
<evidence type="ECO:0000313" key="1">
    <source>
        <dbReference type="EMBL" id="DAF87685.1"/>
    </source>
</evidence>
<name>A0A8S5TZP9_9CAUD</name>
<sequence>MLRICKICGNEFNAITNKKYCSKECVSQVNLKKAIERYYKNHPKRYERFSGKWYRNSPEKLQAIKEKYRNGVSKTQIEDWINSL</sequence>
<dbReference type="EMBL" id="BK015966">
    <property type="protein sequence ID" value="DAF87685.1"/>
    <property type="molecule type" value="Genomic_DNA"/>
</dbReference>
<organism evidence="1">
    <name type="scientific">Myoviridae sp. cttph48</name>
    <dbReference type="NCBI Taxonomy" id="2825196"/>
    <lineage>
        <taxon>Viruses</taxon>
        <taxon>Duplodnaviria</taxon>
        <taxon>Heunggongvirae</taxon>
        <taxon>Uroviricota</taxon>
        <taxon>Caudoviricetes</taxon>
    </lineage>
</organism>
<protein>
    <submittedName>
        <fullName evidence="1">ECL1/2/3 zinc binding protein</fullName>
    </submittedName>
</protein>
<reference evidence="1" key="1">
    <citation type="journal article" date="2021" name="Proc. Natl. Acad. Sci. U.S.A.">
        <title>A Catalog of Tens of Thousands of Viruses from Human Metagenomes Reveals Hidden Associations with Chronic Diseases.</title>
        <authorList>
            <person name="Tisza M.J."/>
            <person name="Buck C.B."/>
        </authorList>
    </citation>
    <scope>NUCLEOTIDE SEQUENCE</scope>
    <source>
        <strain evidence="1">Cttph48</strain>
    </source>
</reference>